<gene>
    <name evidence="4" type="primary">LOC106746992</name>
</gene>
<feature type="compositionally biased region" description="Low complexity" evidence="1">
    <location>
        <begin position="844"/>
        <end position="853"/>
    </location>
</feature>
<feature type="domain" description="DUF4776" evidence="2">
    <location>
        <begin position="685"/>
        <end position="840"/>
    </location>
</feature>
<feature type="region of interest" description="Disordered" evidence="1">
    <location>
        <begin position="838"/>
        <end position="919"/>
    </location>
</feature>
<feature type="region of interest" description="Disordered" evidence="1">
    <location>
        <begin position="221"/>
        <end position="271"/>
    </location>
</feature>
<dbReference type="PANTHER" id="PTHR39079:SF1">
    <property type="entry name" value="GH11706P-RELATED"/>
    <property type="match status" value="1"/>
</dbReference>
<feature type="compositionally biased region" description="Low complexity" evidence="1">
    <location>
        <begin position="637"/>
        <end position="649"/>
    </location>
</feature>
<keyword evidence="3" id="KW-1185">Reference proteome</keyword>
<dbReference type="Proteomes" id="UP000515204">
    <property type="component" value="Unplaced"/>
</dbReference>
<protein>
    <submittedName>
        <fullName evidence="4">Uncharacterized protein LOC106746992</fullName>
    </submittedName>
</protein>
<accession>A0A6P3XNX8</accession>
<reference evidence="4" key="1">
    <citation type="submission" date="2025-08" db="UniProtKB">
        <authorList>
            <consortium name="RefSeq"/>
        </authorList>
    </citation>
    <scope>IDENTIFICATION</scope>
</reference>
<dbReference type="PANTHER" id="PTHR39079">
    <property type="entry name" value="FI08034P-RELATED"/>
    <property type="match status" value="1"/>
</dbReference>
<dbReference type="Pfam" id="PF16003">
    <property type="entry name" value="DUF4776"/>
    <property type="match status" value="1"/>
</dbReference>
<dbReference type="RefSeq" id="XP_014479699.1">
    <property type="nucleotide sequence ID" value="XM_014624213.1"/>
</dbReference>
<name>A0A6P3XNX8_DINQU</name>
<evidence type="ECO:0000256" key="1">
    <source>
        <dbReference type="SAM" id="MobiDB-lite"/>
    </source>
</evidence>
<dbReference type="KEGG" id="dqu:106746992"/>
<dbReference type="GeneID" id="106746992"/>
<feature type="region of interest" description="Disordered" evidence="1">
    <location>
        <begin position="566"/>
        <end position="681"/>
    </location>
</feature>
<dbReference type="Pfam" id="PF14924">
    <property type="entry name" value="MAP10_N"/>
    <property type="match status" value="1"/>
</dbReference>
<evidence type="ECO:0000259" key="2">
    <source>
        <dbReference type="Pfam" id="PF16003"/>
    </source>
</evidence>
<feature type="compositionally biased region" description="Basic and acidic residues" evidence="1">
    <location>
        <begin position="355"/>
        <end position="368"/>
    </location>
</feature>
<feature type="region of interest" description="Disordered" evidence="1">
    <location>
        <begin position="335"/>
        <end position="368"/>
    </location>
</feature>
<feature type="compositionally biased region" description="Basic and acidic residues" evidence="1">
    <location>
        <begin position="894"/>
        <end position="919"/>
    </location>
</feature>
<feature type="compositionally biased region" description="Basic and acidic residues" evidence="1">
    <location>
        <begin position="575"/>
        <end position="591"/>
    </location>
</feature>
<dbReference type="OrthoDB" id="7883086at2759"/>
<feature type="compositionally biased region" description="Basic and acidic residues" evidence="1">
    <location>
        <begin position="625"/>
        <end position="636"/>
    </location>
</feature>
<dbReference type="AlphaFoldDB" id="A0A6P3XNX8"/>
<sequence length="919" mass="101078">MALKKRKICKSEADQLYMLEILVERVDLCPGKQLDAEDLDCLMVRVEFIDLTPVDITAEEFIKAARGERCKNKESRLLADQSGKSCLFTRAPSNLIRSIKSTPLSVEVYRIPRMKDRNSCDDGSILLCAATAFLPRCFADRVAEAKGKMDGLSEPYTLKKAYTLTDERGFPCGSASIHLRLSCFGSSIIDHFTFRQKSFVLQDFPLGEKFRCVRQSDKSAIDDTFPSSEVPRAAYSEPHDQEDASSAPLTRPQSAPRVSMDQPGFEKLTSAEKLNDRRYRSLVYAAYPDEPTCSCLPTNRSTHPLMCRSGCLRSCCMALRNPDILQNNVPVLSLPADHVSDPSSGVGDDTNPSDDPTRMRGGGEKEDIRSKHVELATWSGEYARHGDNINLKQRLMGGSEYPPSEMVTTVLYEKNKETSAGTTCRPRPRSADGVMTGCTCPGKDPLSGRTGTIKCAKKPCVGADCMIRAFREAQDFVNSLDKVLGMTGLGLMDPSDSPYFGRGYGAQDMPRRGYPAAVATTSPNLQYTAPCTQTGGATALSYAPIAAAAPVRGGVVREAIPMLPETPLLPLKPKKKEDKKEEKAEKQKEADVAAAAPSDVEVGPCGEAKCKSSRRKTPGNGRSENGSDSHKKETARSKSSPSSVPVKSVASNPGERARRPRNKPNLGAGGDRDDGKVPPVKASKRVMRYVYTIGEVYPGISYGHKNCVDPRMRVPANMGWLWNTTDTASKLKPRIGWRPGAIGHYLYELLKEAKGSLVEDSRARSVPSRTAVRRGKAFKPMGYASAKEGEVETEPPPTLHIHRKDGTYYVTMYPIKGETADDTPRLEKPTKPLQLKITRSRNDASVASSSTASDMELEFSPPAAVNRYRKKPDVVHVDTQVRQQEILDALKPPETPRAKKEKKGKEKKEKERREKKGKK</sequence>
<evidence type="ECO:0000313" key="4">
    <source>
        <dbReference type="RefSeq" id="XP_014479699.1"/>
    </source>
</evidence>
<proteinExistence type="predicted"/>
<dbReference type="InterPro" id="IPR031949">
    <property type="entry name" value="DUF4776"/>
</dbReference>
<organism evidence="3 4">
    <name type="scientific">Dinoponera quadriceps</name>
    <name type="common">South American ant</name>
    <dbReference type="NCBI Taxonomy" id="609295"/>
    <lineage>
        <taxon>Eukaryota</taxon>
        <taxon>Metazoa</taxon>
        <taxon>Ecdysozoa</taxon>
        <taxon>Arthropoda</taxon>
        <taxon>Hexapoda</taxon>
        <taxon>Insecta</taxon>
        <taxon>Pterygota</taxon>
        <taxon>Neoptera</taxon>
        <taxon>Endopterygota</taxon>
        <taxon>Hymenoptera</taxon>
        <taxon>Apocrita</taxon>
        <taxon>Aculeata</taxon>
        <taxon>Formicoidea</taxon>
        <taxon>Formicidae</taxon>
        <taxon>Ponerinae</taxon>
        <taxon>Ponerini</taxon>
        <taxon>Dinoponera</taxon>
    </lineage>
</organism>
<evidence type="ECO:0000313" key="3">
    <source>
        <dbReference type="Proteomes" id="UP000515204"/>
    </source>
</evidence>